<name>A0A542ZSZ8_9ACTN</name>
<dbReference type="InterPro" id="IPR050890">
    <property type="entry name" value="PTS_EIIA_component"/>
</dbReference>
<keyword evidence="2" id="KW-0813">Transport</keyword>
<dbReference type="AlphaFoldDB" id="A0A542ZSZ8"/>
<keyword evidence="6" id="KW-0418">Kinase</keyword>
<evidence type="ECO:0000256" key="5">
    <source>
        <dbReference type="ARBA" id="ARBA00022683"/>
    </source>
</evidence>
<dbReference type="RefSeq" id="WP_142093195.1">
    <property type="nucleotide sequence ID" value="NZ_BAAAMD010000002.1"/>
</dbReference>
<dbReference type="Gene3D" id="2.70.70.10">
    <property type="entry name" value="Glucose Permease (Domain IIA)"/>
    <property type="match status" value="1"/>
</dbReference>
<dbReference type="FunFam" id="2.70.70.10:FF:000001">
    <property type="entry name" value="PTS system glucose-specific IIA component"/>
    <property type="match status" value="1"/>
</dbReference>
<evidence type="ECO:0000313" key="8">
    <source>
        <dbReference type="EMBL" id="TQL63475.1"/>
    </source>
</evidence>
<dbReference type="PROSITE" id="PS51093">
    <property type="entry name" value="PTS_EIIA_TYPE_1"/>
    <property type="match status" value="1"/>
</dbReference>
<evidence type="ECO:0000259" key="7">
    <source>
        <dbReference type="PROSITE" id="PS51093"/>
    </source>
</evidence>
<evidence type="ECO:0000256" key="1">
    <source>
        <dbReference type="ARBA" id="ARBA00004496"/>
    </source>
</evidence>
<gene>
    <name evidence="8" type="ORF">FB460_1290</name>
</gene>
<reference evidence="8 9" key="1">
    <citation type="submission" date="2019-06" db="EMBL/GenBank/DDBJ databases">
        <title>Sequencing the genomes of 1000 actinobacteria strains.</title>
        <authorList>
            <person name="Klenk H.-P."/>
        </authorList>
    </citation>
    <scope>NUCLEOTIDE SEQUENCE [LARGE SCALE GENOMIC DNA]</scope>
    <source>
        <strain evidence="8 9">DSM 8251</strain>
    </source>
</reference>
<dbReference type="Proteomes" id="UP000316196">
    <property type="component" value="Unassembled WGS sequence"/>
</dbReference>
<keyword evidence="9" id="KW-1185">Reference proteome</keyword>
<evidence type="ECO:0000256" key="3">
    <source>
        <dbReference type="ARBA" id="ARBA00022597"/>
    </source>
</evidence>
<dbReference type="GO" id="GO:0016301">
    <property type="term" value="F:kinase activity"/>
    <property type="evidence" value="ECO:0007669"/>
    <property type="project" value="UniProtKB-KW"/>
</dbReference>
<comment type="subcellular location">
    <subcellularLocation>
        <location evidence="1">Cytoplasm</location>
    </subcellularLocation>
</comment>
<evidence type="ECO:0000313" key="9">
    <source>
        <dbReference type="Proteomes" id="UP000316196"/>
    </source>
</evidence>
<organism evidence="8 9">
    <name type="scientific">Propioniferax innocua</name>
    <dbReference type="NCBI Taxonomy" id="1753"/>
    <lineage>
        <taxon>Bacteria</taxon>
        <taxon>Bacillati</taxon>
        <taxon>Actinomycetota</taxon>
        <taxon>Actinomycetes</taxon>
        <taxon>Propionibacteriales</taxon>
        <taxon>Propionibacteriaceae</taxon>
        <taxon>Propioniferax</taxon>
    </lineage>
</organism>
<accession>A0A542ZSZ8</accession>
<dbReference type="PANTHER" id="PTHR45008:SF1">
    <property type="entry name" value="PTS SYSTEM GLUCOSE-SPECIFIC EIIA COMPONENT"/>
    <property type="match status" value="1"/>
</dbReference>
<dbReference type="NCBIfam" id="TIGR00830">
    <property type="entry name" value="PTBA"/>
    <property type="match status" value="1"/>
</dbReference>
<dbReference type="GO" id="GO:0005737">
    <property type="term" value="C:cytoplasm"/>
    <property type="evidence" value="ECO:0007669"/>
    <property type="project" value="UniProtKB-SubCell"/>
</dbReference>
<evidence type="ECO:0000256" key="6">
    <source>
        <dbReference type="ARBA" id="ARBA00022777"/>
    </source>
</evidence>
<dbReference type="PROSITE" id="PS00371">
    <property type="entry name" value="PTS_EIIA_TYPE_1_HIS"/>
    <property type="match status" value="1"/>
</dbReference>
<dbReference type="Pfam" id="PF00358">
    <property type="entry name" value="PTS_EIIA_1"/>
    <property type="match status" value="1"/>
</dbReference>
<keyword evidence="4" id="KW-0808">Transferase</keyword>
<protein>
    <submittedName>
        <fullName evidence="8">PTS system glucose-specific IIA component</fullName>
    </submittedName>
</protein>
<dbReference type="OrthoDB" id="9797715at2"/>
<dbReference type="PANTHER" id="PTHR45008">
    <property type="entry name" value="PTS SYSTEM GLUCOSE-SPECIFIC EIIA COMPONENT"/>
    <property type="match status" value="1"/>
</dbReference>
<dbReference type="EMBL" id="VFOR01000001">
    <property type="protein sequence ID" value="TQL63475.1"/>
    <property type="molecule type" value="Genomic_DNA"/>
</dbReference>
<dbReference type="InterPro" id="IPR011055">
    <property type="entry name" value="Dup_hybrid_motif"/>
</dbReference>
<dbReference type="SUPFAM" id="SSF51261">
    <property type="entry name" value="Duplicated hybrid motif"/>
    <property type="match status" value="1"/>
</dbReference>
<evidence type="ECO:0000256" key="2">
    <source>
        <dbReference type="ARBA" id="ARBA00022448"/>
    </source>
</evidence>
<keyword evidence="3" id="KW-0762">Sugar transport</keyword>
<sequence>MFGFGKKKTSITAPLTGRVIPVTEVPDPVFAQRMLGDGFAIEPDADAGVVEVCAPTAGRLTKVFDTLHAFALVAESGLEVFVHIGMDTVELKGEGFEKLASTGETVTAGQPIVRVDVSRIRESGRDPITPVVFTKSAQVASLDITEGPARGGDKVCTLALA</sequence>
<keyword evidence="5" id="KW-0598">Phosphotransferase system</keyword>
<feature type="domain" description="PTS EIIA type-1" evidence="7">
    <location>
        <begin position="27"/>
        <end position="135"/>
    </location>
</feature>
<comment type="caution">
    <text evidence="8">The sequence shown here is derived from an EMBL/GenBank/DDBJ whole genome shotgun (WGS) entry which is preliminary data.</text>
</comment>
<proteinExistence type="predicted"/>
<dbReference type="GO" id="GO:0009401">
    <property type="term" value="P:phosphoenolpyruvate-dependent sugar phosphotransferase system"/>
    <property type="evidence" value="ECO:0007669"/>
    <property type="project" value="UniProtKB-KW"/>
</dbReference>
<evidence type="ECO:0000256" key="4">
    <source>
        <dbReference type="ARBA" id="ARBA00022679"/>
    </source>
</evidence>
<dbReference type="InterPro" id="IPR001127">
    <property type="entry name" value="PTS_EIIA_1_perm"/>
</dbReference>